<evidence type="ECO:0000313" key="2">
    <source>
        <dbReference type="Proteomes" id="UP000294145"/>
    </source>
</evidence>
<gene>
    <name evidence="1" type="ORF">EYB64_16185</name>
</gene>
<name>A0A7Z7VK76_VIBCL</name>
<accession>A0A7Z7VK76</accession>
<sequence>MKAAITTTNHYVTTPEGWEKTIPAGSLVIIREQGKPESDSLVSHAFCSGFHAWNKDLKILDGEVLEIDWLSDCPKCGCGTAYVETKAKTSEYLYEDDDVHCAECETKGVIQWIEEGVVECSWNEEE</sequence>
<dbReference type="EMBL" id="SISP01000032">
    <property type="protein sequence ID" value="TBM39777.1"/>
    <property type="molecule type" value="Genomic_DNA"/>
</dbReference>
<reference evidence="1 2" key="1">
    <citation type="submission" date="2019-02" db="EMBL/GenBank/DDBJ databases">
        <title>Genomic plasticity associated with the antimicrobial resistance in Vibrio cholerae.</title>
        <authorList>
            <person name="Verma J."/>
            <person name="Bag S."/>
            <person name="Saha B."/>
            <person name="Kumar P."/>
            <person name="Ghosh T.S."/>
            <person name="Dayal M."/>
            <person name="Senapati T."/>
            <person name="Mehra S."/>
            <person name="Dey P."/>
            <person name="Desigamani A."/>
            <person name="Kumar D."/>
            <person name="Rana P."/>
            <person name="Kumar B."/>
            <person name="Maiti T.K."/>
            <person name="Sharma N.C."/>
            <person name="Bhadra R.K."/>
            <person name="Mutreja A."/>
            <person name="Nair G.B."/>
            <person name="Ramamurthy T."/>
            <person name="Das B."/>
        </authorList>
    </citation>
    <scope>NUCLEOTIDE SEQUENCE [LARGE SCALE GENOMIC DNA]</scope>
    <source>
        <strain evidence="1 2">IDH06781</strain>
    </source>
</reference>
<comment type="caution">
    <text evidence="1">The sequence shown here is derived from an EMBL/GenBank/DDBJ whole genome shotgun (WGS) entry which is preliminary data.</text>
</comment>
<evidence type="ECO:0000313" key="1">
    <source>
        <dbReference type="EMBL" id="TBM39777.1"/>
    </source>
</evidence>
<dbReference type="AlphaFoldDB" id="A0A7Z7VK76"/>
<dbReference type="Proteomes" id="UP000294145">
    <property type="component" value="Unassembled WGS sequence"/>
</dbReference>
<organism evidence="1 2">
    <name type="scientific">Vibrio cholerae</name>
    <dbReference type="NCBI Taxonomy" id="666"/>
    <lineage>
        <taxon>Bacteria</taxon>
        <taxon>Pseudomonadati</taxon>
        <taxon>Pseudomonadota</taxon>
        <taxon>Gammaproteobacteria</taxon>
        <taxon>Vibrionales</taxon>
        <taxon>Vibrionaceae</taxon>
        <taxon>Vibrio</taxon>
    </lineage>
</organism>
<proteinExistence type="predicted"/>
<dbReference type="RefSeq" id="WP_154813872.1">
    <property type="nucleotide sequence ID" value="NZ_SISP01000032.1"/>
</dbReference>
<protein>
    <submittedName>
        <fullName evidence="1">Uncharacterized protein</fullName>
    </submittedName>
</protein>